<organism evidence="3 4">
    <name type="scientific">Accumulibacter regalis</name>
    <dbReference type="NCBI Taxonomy" id="522306"/>
    <lineage>
        <taxon>Bacteria</taxon>
        <taxon>Pseudomonadati</taxon>
        <taxon>Pseudomonadota</taxon>
        <taxon>Betaproteobacteria</taxon>
        <taxon>Candidatus Accumulibacter</taxon>
    </lineage>
</organism>
<gene>
    <name evidence="3" type="ORF">AW11_03537</name>
</gene>
<keyword evidence="1" id="KW-0732">Signal</keyword>
<dbReference type="AlphaFoldDB" id="A0A011R2J9"/>
<evidence type="ECO:0000313" key="3">
    <source>
        <dbReference type="EMBL" id="EXI85414.1"/>
    </source>
</evidence>
<evidence type="ECO:0000313" key="4">
    <source>
        <dbReference type="Proteomes" id="UP000022141"/>
    </source>
</evidence>
<sequence length="267" mass="26823">MKAFCSKTKIALAVAALVASAGAQAVAIGPVTIGGTGTCQTWLPSNGFASGQACDVPNLAAALGGAGNVELSKLGGPVTTMTGMVGAQQVVMSSLILTDWTANGNALATRYITDAFASVGQILSGTQLTALTGIFLGSTAGYGRVSDPNVSYVDTSANGTIYVGLDGFLNASPVLNALVAAVNAALPGTGDDLAPVAPGAQVSEVVKVQVDGASWQYLYGFSATPTGYQSPDGSFSGSYRLQVPEPESLALLGIGLLGLCLSRRRRV</sequence>
<protein>
    <submittedName>
        <fullName evidence="3">PEP-CTERM motif protein</fullName>
    </submittedName>
</protein>
<proteinExistence type="predicted"/>
<dbReference type="NCBIfam" id="TIGR02595">
    <property type="entry name" value="PEP_CTERM"/>
    <property type="match status" value="1"/>
</dbReference>
<dbReference type="InterPro" id="IPR013424">
    <property type="entry name" value="Ice-binding_C"/>
</dbReference>
<dbReference type="EMBL" id="JEMY01000056">
    <property type="protein sequence ID" value="EXI85414.1"/>
    <property type="molecule type" value="Genomic_DNA"/>
</dbReference>
<dbReference type="NCBIfam" id="NF038130">
    <property type="entry name" value="PEP_NF038130"/>
    <property type="match status" value="1"/>
</dbReference>
<dbReference type="Proteomes" id="UP000022141">
    <property type="component" value="Unassembled WGS sequence"/>
</dbReference>
<keyword evidence="4" id="KW-1185">Reference proteome</keyword>
<dbReference type="eggNOG" id="ENOG5030R4P">
    <property type="taxonomic scope" value="Bacteria"/>
</dbReference>
<reference evidence="3" key="1">
    <citation type="submission" date="2014-02" db="EMBL/GenBank/DDBJ databases">
        <title>Expanding our view of genomic diversity in Candidatus Accumulibacter clades.</title>
        <authorList>
            <person name="Skennerton C.T."/>
            <person name="Barr J.J."/>
            <person name="Slater F.R."/>
            <person name="Bond P.L."/>
            <person name="Tyson G.W."/>
        </authorList>
    </citation>
    <scope>NUCLEOTIDE SEQUENCE [LARGE SCALE GENOMIC DNA]</scope>
</reference>
<name>A0A011R2J9_ACCRE</name>
<dbReference type="PATRIC" id="fig|1454004.3.peg.3637"/>
<feature type="domain" description="Ice-binding protein C-terminal" evidence="2">
    <location>
        <begin position="242"/>
        <end position="264"/>
    </location>
</feature>
<evidence type="ECO:0000259" key="2">
    <source>
        <dbReference type="Pfam" id="PF07589"/>
    </source>
</evidence>
<accession>A0A011R2J9</accession>
<evidence type="ECO:0000256" key="1">
    <source>
        <dbReference type="SAM" id="SignalP"/>
    </source>
</evidence>
<feature type="chain" id="PRO_5001461943" evidence="1">
    <location>
        <begin position="26"/>
        <end position="267"/>
    </location>
</feature>
<comment type="caution">
    <text evidence="3">The sequence shown here is derived from an EMBL/GenBank/DDBJ whole genome shotgun (WGS) entry which is preliminary data.</text>
</comment>
<feature type="signal peptide" evidence="1">
    <location>
        <begin position="1"/>
        <end position="25"/>
    </location>
</feature>
<dbReference type="Pfam" id="PF07589">
    <property type="entry name" value="PEP-CTERM"/>
    <property type="match status" value="1"/>
</dbReference>